<dbReference type="InterPro" id="IPR017946">
    <property type="entry name" value="PLC-like_Pdiesterase_TIM-brl"/>
</dbReference>
<accession>A0A9W6ST33</accession>
<evidence type="ECO:0000259" key="1">
    <source>
        <dbReference type="PROSITE" id="PS51704"/>
    </source>
</evidence>
<dbReference type="InterPro" id="IPR030395">
    <property type="entry name" value="GP_PDE_dom"/>
</dbReference>
<dbReference type="PANTHER" id="PTHR46211:SF13">
    <property type="entry name" value="GLYCEROPHOSPHODIESTER PHOSPHODIESTERASE 1-RELATED"/>
    <property type="match status" value="1"/>
</dbReference>
<dbReference type="SUPFAM" id="SSF51695">
    <property type="entry name" value="PLC-like phosphodiesterases"/>
    <property type="match status" value="1"/>
</dbReference>
<dbReference type="Gene3D" id="3.20.20.190">
    <property type="entry name" value="Phosphatidylinositol (PI) phosphodiesterase"/>
    <property type="match status" value="1"/>
</dbReference>
<feature type="domain" description="GP-PDE" evidence="1">
    <location>
        <begin position="5"/>
        <end position="239"/>
    </location>
</feature>
<name>A0A9W6ST33_9ACTN</name>
<organism evidence="2 3">
    <name type="scientific">Actinorhabdospora filicis</name>
    <dbReference type="NCBI Taxonomy" id="1785913"/>
    <lineage>
        <taxon>Bacteria</taxon>
        <taxon>Bacillati</taxon>
        <taxon>Actinomycetota</taxon>
        <taxon>Actinomycetes</taxon>
        <taxon>Micromonosporales</taxon>
        <taxon>Micromonosporaceae</taxon>
        <taxon>Actinorhabdospora</taxon>
    </lineage>
</organism>
<dbReference type="RefSeq" id="WP_285666783.1">
    <property type="nucleotide sequence ID" value="NZ_BSTX01000005.1"/>
</dbReference>
<proteinExistence type="predicted"/>
<dbReference type="PANTHER" id="PTHR46211">
    <property type="entry name" value="GLYCEROPHOSPHORYL DIESTER PHOSPHODIESTERASE"/>
    <property type="match status" value="1"/>
</dbReference>
<dbReference type="EMBL" id="BSTX01000005">
    <property type="protein sequence ID" value="GLZ81332.1"/>
    <property type="molecule type" value="Genomic_DNA"/>
</dbReference>
<dbReference type="AlphaFoldDB" id="A0A9W6ST33"/>
<dbReference type="Proteomes" id="UP001165079">
    <property type="component" value="Unassembled WGS sequence"/>
</dbReference>
<sequence length="242" mass="27119">MRRQPMIVAHRGSNAVLPEHSLAAYAEALELGVDALECDVRLTRDGHLVLHHDRLVNRTSDGQGAVSDLSLRELRAMDFAVNRDVPDGPEYSRIVTLPELLELIGDRPVKLLVETKHPTRYGARVERRLFATLKRYPHVDAEVMSFSRAALHRARVMSPATPLVWLFQYPLGPAPSFARTIGADVRMVLKRLEMIDRAHRAGRQVYVWTVNDPGEALILAKHGVDAIISDRPDVIRQALLPA</sequence>
<keyword evidence="3" id="KW-1185">Reference proteome</keyword>
<evidence type="ECO:0000313" key="2">
    <source>
        <dbReference type="EMBL" id="GLZ81332.1"/>
    </source>
</evidence>
<dbReference type="GO" id="GO:0008081">
    <property type="term" value="F:phosphoric diester hydrolase activity"/>
    <property type="evidence" value="ECO:0007669"/>
    <property type="project" value="InterPro"/>
</dbReference>
<dbReference type="PROSITE" id="PS51704">
    <property type="entry name" value="GP_PDE"/>
    <property type="match status" value="1"/>
</dbReference>
<evidence type="ECO:0000313" key="3">
    <source>
        <dbReference type="Proteomes" id="UP001165079"/>
    </source>
</evidence>
<reference evidence="2" key="1">
    <citation type="submission" date="2023-03" db="EMBL/GenBank/DDBJ databases">
        <title>Actinorhabdospora filicis NBRC 111898.</title>
        <authorList>
            <person name="Ichikawa N."/>
            <person name="Sato H."/>
            <person name="Tonouchi N."/>
        </authorList>
    </citation>
    <scope>NUCLEOTIDE SEQUENCE</scope>
    <source>
        <strain evidence="2">NBRC 111898</strain>
    </source>
</reference>
<protein>
    <submittedName>
        <fullName evidence="2">Glycerophosphoryl diester phosphodiesterase</fullName>
    </submittedName>
</protein>
<gene>
    <name evidence="2" type="ORF">Afil01_61390</name>
</gene>
<dbReference type="GO" id="GO:0006629">
    <property type="term" value="P:lipid metabolic process"/>
    <property type="evidence" value="ECO:0007669"/>
    <property type="project" value="InterPro"/>
</dbReference>
<comment type="caution">
    <text evidence="2">The sequence shown here is derived from an EMBL/GenBank/DDBJ whole genome shotgun (WGS) entry which is preliminary data.</text>
</comment>
<dbReference type="Pfam" id="PF03009">
    <property type="entry name" value="GDPD"/>
    <property type="match status" value="1"/>
</dbReference>